<keyword evidence="3" id="KW-1185">Reference proteome</keyword>
<evidence type="ECO:0000313" key="2">
    <source>
        <dbReference type="EMBL" id="GGX18534.1"/>
    </source>
</evidence>
<gene>
    <name evidence="2" type="ORF">GCM10010383_55670</name>
</gene>
<dbReference type="EMBL" id="BMWC01000009">
    <property type="protein sequence ID" value="GGX18534.1"/>
    <property type="molecule type" value="Genomic_DNA"/>
</dbReference>
<proteinExistence type="predicted"/>
<dbReference type="Proteomes" id="UP000617743">
    <property type="component" value="Unassembled WGS sequence"/>
</dbReference>
<evidence type="ECO:0000256" key="1">
    <source>
        <dbReference type="SAM" id="MobiDB-lite"/>
    </source>
</evidence>
<dbReference type="RefSeq" id="WP_190053028.1">
    <property type="nucleotide sequence ID" value="NZ_BMWC01000009.1"/>
</dbReference>
<sequence length="204" mass="21657">MTALPPHRPSGQSRAAAPDGLPIPGRFAHLHPDDGACLMEAAALLATGRFTDSPAGTHPALAALARAVNDSVGDATRLALWPLAAELADARPPGRAYAPLLVGTVVDAAREARPASRRLARHGRACRRRAERLAGARAGGLPERVVDLLWWRGPGRRHLEHALRVLCAAPDADQRLSRLLRQAVAEARDGEVRARARVVVDPSG</sequence>
<accession>A0ABQ2XII3</accession>
<name>A0ABQ2XII3_9ACTN</name>
<evidence type="ECO:0000313" key="3">
    <source>
        <dbReference type="Proteomes" id="UP000617743"/>
    </source>
</evidence>
<evidence type="ECO:0008006" key="4">
    <source>
        <dbReference type="Google" id="ProtNLM"/>
    </source>
</evidence>
<reference evidence="3" key="1">
    <citation type="journal article" date="2019" name="Int. J. Syst. Evol. Microbiol.">
        <title>The Global Catalogue of Microorganisms (GCM) 10K type strain sequencing project: providing services to taxonomists for standard genome sequencing and annotation.</title>
        <authorList>
            <consortium name="The Broad Institute Genomics Platform"/>
            <consortium name="The Broad Institute Genome Sequencing Center for Infectious Disease"/>
            <person name="Wu L."/>
            <person name="Ma J."/>
        </authorList>
    </citation>
    <scope>NUCLEOTIDE SEQUENCE [LARGE SCALE GENOMIC DNA]</scope>
    <source>
        <strain evidence="3">JCM 4866</strain>
    </source>
</reference>
<protein>
    <recommendedName>
        <fullName evidence="4">HEAT repeat domain-containing protein</fullName>
    </recommendedName>
</protein>
<comment type="caution">
    <text evidence="2">The sequence shown here is derived from an EMBL/GenBank/DDBJ whole genome shotgun (WGS) entry which is preliminary data.</text>
</comment>
<organism evidence="2 3">
    <name type="scientific">Streptomyces lomondensis</name>
    <dbReference type="NCBI Taxonomy" id="68229"/>
    <lineage>
        <taxon>Bacteria</taxon>
        <taxon>Bacillati</taxon>
        <taxon>Actinomycetota</taxon>
        <taxon>Actinomycetes</taxon>
        <taxon>Kitasatosporales</taxon>
        <taxon>Streptomycetaceae</taxon>
        <taxon>Streptomyces</taxon>
    </lineage>
</organism>
<feature type="region of interest" description="Disordered" evidence="1">
    <location>
        <begin position="1"/>
        <end position="23"/>
    </location>
</feature>